<keyword evidence="2" id="KW-0560">Oxidoreductase</keyword>
<dbReference type="PANTHER" id="PTHR43976">
    <property type="entry name" value="SHORT CHAIN DEHYDROGENASE"/>
    <property type="match status" value="1"/>
</dbReference>
<evidence type="ECO:0000256" key="3">
    <source>
        <dbReference type="RuleBase" id="RU000363"/>
    </source>
</evidence>
<sequence length="282" mass="31502">MNPTKRNKPVVFITGASGGFGFLTSLALARSGYSVVATMRNLAKKEVLLELAREKEVESYINCIQLDVTKQEEVDTVFSKVIHQFGSIDVLINNAGYAAGGFTEEISLEAWRQQFETNFFGLVAVTKAVLPHMRQRQHGTIINLSSISGRMALPGLGPYSASKHAVEGFSESLRLEMMPFGVHVVLIEPGSYQTDIWAKGMNDFTSDPASPYKDKNKRLLKIVNHIAKTAGDPEEVVQQIVNVARDDYPDLRYPVGKGVKKQIRLKNILPWKWVERVILKRL</sequence>
<dbReference type="InterPro" id="IPR057326">
    <property type="entry name" value="KR_dom"/>
</dbReference>
<evidence type="ECO:0000313" key="5">
    <source>
        <dbReference type="EMBL" id="GAA0595289.1"/>
    </source>
</evidence>
<feature type="domain" description="Ketoreductase" evidence="4">
    <location>
        <begin position="9"/>
        <end position="190"/>
    </location>
</feature>
<protein>
    <submittedName>
        <fullName evidence="5">Oxidoreductase</fullName>
    </submittedName>
</protein>
<comment type="caution">
    <text evidence="5">The sequence shown here is derived from an EMBL/GenBank/DDBJ whole genome shotgun (WGS) entry which is preliminary data.</text>
</comment>
<keyword evidence="6" id="KW-1185">Reference proteome</keyword>
<organism evidence="5 6">
    <name type="scientific">Virgibacillus siamensis</name>
    <dbReference type="NCBI Taxonomy" id="480071"/>
    <lineage>
        <taxon>Bacteria</taxon>
        <taxon>Bacillati</taxon>
        <taxon>Bacillota</taxon>
        <taxon>Bacilli</taxon>
        <taxon>Bacillales</taxon>
        <taxon>Bacillaceae</taxon>
        <taxon>Virgibacillus</taxon>
    </lineage>
</organism>
<dbReference type="PROSITE" id="PS00061">
    <property type="entry name" value="ADH_SHORT"/>
    <property type="match status" value="1"/>
</dbReference>
<dbReference type="PRINTS" id="PR00081">
    <property type="entry name" value="GDHRDH"/>
</dbReference>
<dbReference type="InterPro" id="IPR020904">
    <property type="entry name" value="Sc_DH/Rdtase_CS"/>
</dbReference>
<dbReference type="PANTHER" id="PTHR43976:SF16">
    <property type="entry name" value="SHORT-CHAIN DEHYDROGENASE_REDUCTASE FAMILY PROTEIN"/>
    <property type="match status" value="1"/>
</dbReference>
<dbReference type="SUPFAM" id="SSF51735">
    <property type="entry name" value="NAD(P)-binding Rossmann-fold domains"/>
    <property type="match status" value="1"/>
</dbReference>
<dbReference type="RefSeq" id="WP_343810713.1">
    <property type="nucleotide sequence ID" value="NZ_BAAADS010000006.1"/>
</dbReference>
<proteinExistence type="inferred from homology"/>
<comment type="similarity">
    <text evidence="1 3">Belongs to the short-chain dehydrogenases/reductases (SDR) family.</text>
</comment>
<evidence type="ECO:0000313" key="6">
    <source>
        <dbReference type="Proteomes" id="UP001500866"/>
    </source>
</evidence>
<dbReference type="EMBL" id="BAAADS010000006">
    <property type="protein sequence ID" value="GAA0595289.1"/>
    <property type="molecule type" value="Genomic_DNA"/>
</dbReference>
<dbReference type="CDD" id="cd05374">
    <property type="entry name" value="17beta-HSD-like_SDR_c"/>
    <property type="match status" value="1"/>
</dbReference>
<dbReference type="InterPro" id="IPR036291">
    <property type="entry name" value="NAD(P)-bd_dom_sf"/>
</dbReference>
<dbReference type="InterPro" id="IPR051911">
    <property type="entry name" value="SDR_oxidoreductase"/>
</dbReference>
<evidence type="ECO:0000256" key="1">
    <source>
        <dbReference type="ARBA" id="ARBA00006484"/>
    </source>
</evidence>
<accession>A0ABN1FPU0</accession>
<dbReference type="NCBIfam" id="NF005372">
    <property type="entry name" value="PRK06914.1"/>
    <property type="match status" value="1"/>
</dbReference>
<dbReference type="InterPro" id="IPR002347">
    <property type="entry name" value="SDR_fam"/>
</dbReference>
<gene>
    <name evidence="5" type="ORF">GCM10009001_09250</name>
</gene>
<dbReference type="Gene3D" id="3.40.50.720">
    <property type="entry name" value="NAD(P)-binding Rossmann-like Domain"/>
    <property type="match status" value="1"/>
</dbReference>
<evidence type="ECO:0000259" key="4">
    <source>
        <dbReference type="SMART" id="SM00822"/>
    </source>
</evidence>
<name>A0ABN1FPU0_9BACI</name>
<reference evidence="5 6" key="1">
    <citation type="journal article" date="2019" name="Int. J. Syst. Evol. Microbiol.">
        <title>The Global Catalogue of Microorganisms (GCM) 10K type strain sequencing project: providing services to taxonomists for standard genome sequencing and annotation.</title>
        <authorList>
            <consortium name="The Broad Institute Genomics Platform"/>
            <consortium name="The Broad Institute Genome Sequencing Center for Infectious Disease"/>
            <person name="Wu L."/>
            <person name="Ma J."/>
        </authorList>
    </citation>
    <scope>NUCLEOTIDE SEQUENCE [LARGE SCALE GENOMIC DNA]</scope>
    <source>
        <strain evidence="5 6">JCM 15395</strain>
    </source>
</reference>
<dbReference type="SMART" id="SM00822">
    <property type="entry name" value="PKS_KR"/>
    <property type="match status" value="1"/>
</dbReference>
<dbReference type="Proteomes" id="UP001500866">
    <property type="component" value="Unassembled WGS sequence"/>
</dbReference>
<dbReference type="PRINTS" id="PR00080">
    <property type="entry name" value="SDRFAMILY"/>
</dbReference>
<evidence type="ECO:0000256" key="2">
    <source>
        <dbReference type="ARBA" id="ARBA00023002"/>
    </source>
</evidence>
<dbReference type="Pfam" id="PF00106">
    <property type="entry name" value="adh_short"/>
    <property type="match status" value="1"/>
</dbReference>